<name>X1J2V9_9ZZZZ</name>
<comment type="caution">
    <text evidence="1">The sequence shown here is derived from an EMBL/GenBank/DDBJ whole genome shotgun (WGS) entry which is preliminary data.</text>
</comment>
<dbReference type="InterPro" id="IPR036412">
    <property type="entry name" value="HAD-like_sf"/>
</dbReference>
<accession>X1J2V9</accession>
<dbReference type="SUPFAM" id="SSF56784">
    <property type="entry name" value="HAD-like"/>
    <property type="match status" value="1"/>
</dbReference>
<dbReference type="EMBL" id="BARU01034475">
    <property type="protein sequence ID" value="GAH64113.1"/>
    <property type="molecule type" value="Genomic_DNA"/>
</dbReference>
<evidence type="ECO:0008006" key="2">
    <source>
        <dbReference type="Google" id="ProtNLM"/>
    </source>
</evidence>
<protein>
    <recommendedName>
        <fullName evidence="2">HAD family hydrolase</fullName>
    </recommendedName>
</protein>
<proteinExistence type="predicted"/>
<gene>
    <name evidence="1" type="ORF">S03H2_54118</name>
</gene>
<organism evidence="1">
    <name type="scientific">marine sediment metagenome</name>
    <dbReference type="NCBI Taxonomy" id="412755"/>
    <lineage>
        <taxon>unclassified sequences</taxon>
        <taxon>metagenomes</taxon>
        <taxon>ecological metagenomes</taxon>
    </lineage>
</organism>
<dbReference type="InterPro" id="IPR023214">
    <property type="entry name" value="HAD_sf"/>
</dbReference>
<dbReference type="Gene3D" id="3.40.50.1000">
    <property type="entry name" value="HAD superfamily/HAD-like"/>
    <property type="match status" value="1"/>
</dbReference>
<sequence>LEVVGEKSEASYRKILGQYNLDPTRFLMVGNSLRSDILPVVRIGGNGVYIPNDQTWFHENASQEEIGDLEYTELERLSQLPTYLDQFRE</sequence>
<feature type="non-terminal residue" evidence="1">
    <location>
        <position position="1"/>
    </location>
</feature>
<reference evidence="1" key="1">
    <citation type="journal article" date="2014" name="Front. Microbiol.">
        <title>High frequency of phylogenetically diverse reductive dehalogenase-homologous genes in deep subseafloor sedimentary metagenomes.</title>
        <authorList>
            <person name="Kawai M."/>
            <person name="Futagami T."/>
            <person name="Toyoda A."/>
            <person name="Takaki Y."/>
            <person name="Nishi S."/>
            <person name="Hori S."/>
            <person name="Arai W."/>
            <person name="Tsubouchi T."/>
            <person name="Morono Y."/>
            <person name="Uchiyama I."/>
            <person name="Ito T."/>
            <person name="Fujiyama A."/>
            <person name="Inagaki F."/>
            <person name="Takami H."/>
        </authorList>
    </citation>
    <scope>NUCLEOTIDE SEQUENCE</scope>
    <source>
        <strain evidence="1">Expedition CK06-06</strain>
    </source>
</reference>
<evidence type="ECO:0000313" key="1">
    <source>
        <dbReference type="EMBL" id="GAH64113.1"/>
    </source>
</evidence>
<dbReference type="AlphaFoldDB" id="X1J2V9"/>